<dbReference type="InterPro" id="IPR011747">
    <property type="entry name" value="CHP02241"/>
</dbReference>
<comment type="caution">
    <text evidence="1">The sequence shown here is derived from an EMBL/GenBank/DDBJ whole genome shotgun (WGS) entry which is preliminary data.</text>
</comment>
<keyword evidence="2" id="KW-1185">Reference proteome</keyword>
<dbReference type="Pfam" id="PF06841">
    <property type="entry name" value="Phage_T4_gp19"/>
    <property type="match status" value="1"/>
</dbReference>
<dbReference type="InterPro" id="IPR010667">
    <property type="entry name" value="Phage_T4_Gp19"/>
</dbReference>
<dbReference type="Proteomes" id="UP000245202">
    <property type="component" value="Unassembled WGS sequence"/>
</dbReference>
<evidence type="ECO:0000313" key="1">
    <source>
        <dbReference type="EMBL" id="GBG06843.1"/>
    </source>
</evidence>
<dbReference type="PANTHER" id="PTHR38009">
    <property type="entry name" value="CONSERVED HYPOTHETICAL PHAGE TAIL PROTEIN"/>
    <property type="match status" value="1"/>
</dbReference>
<name>A0A2R5ESU7_9BACL</name>
<dbReference type="AlphaFoldDB" id="A0A2R5ESU7"/>
<dbReference type="RefSeq" id="WP_108991998.1">
    <property type="nucleotide sequence ID" value="NZ_BDQX01000054.1"/>
</dbReference>
<dbReference type="NCBIfam" id="TIGR02241">
    <property type="entry name" value="conserved hypothetical phage tail region protein"/>
    <property type="match status" value="1"/>
</dbReference>
<accession>A0A2R5ESU7</accession>
<sequence>MAAFKVPGVNRIHRLASSFHFWVELDGIYVAGFSEVSGLEAETEVEEYREGGLNGYVHKLPKGIRYPNLVLKRGITKSPVLWNWYESAKNGKAVRKSGSVVLQQPDGKEFGRWNFYDAYPVRWSGPQLNAASSDVAVESLEIIHSGLQGEFGR</sequence>
<gene>
    <name evidence="1" type="ORF">PAT3040_01384</name>
</gene>
<dbReference type="EMBL" id="BDQX01000054">
    <property type="protein sequence ID" value="GBG06843.1"/>
    <property type="molecule type" value="Genomic_DNA"/>
</dbReference>
<dbReference type="PANTHER" id="PTHR38009:SF1">
    <property type="entry name" value="CONSERVED HYPOTHETICAL PHAGE TAIL PROTEIN"/>
    <property type="match status" value="1"/>
</dbReference>
<proteinExistence type="predicted"/>
<reference evidence="1 2" key="1">
    <citation type="submission" date="2017-08" db="EMBL/GenBank/DDBJ databases">
        <title>Substantial Increase in Enzyme Production by Combined Drug-Resistance Mutations in Paenibacillus agaridevorans.</title>
        <authorList>
            <person name="Tanaka Y."/>
            <person name="Funane K."/>
            <person name="Hosaka T."/>
            <person name="Shiwa Y."/>
            <person name="Fujita N."/>
            <person name="Miyazaki T."/>
            <person name="Yoshikawa H."/>
            <person name="Murakami K."/>
            <person name="Kasahara K."/>
            <person name="Inaoka T."/>
            <person name="Hiraga Y."/>
            <person name="Ochi K."/>
        </authorList>
    </citation>
    <scope>NUCLEOTIDE SEQUENCE [LARGE SCALE GENOMIC DNA]</scope>
    <source>
        <strain evidence="1 2">T-3040</strain>
    </source>
</reference>
<organism evidence="1 2">
    <name type="scientific">Paenibacillus agaridevorans</name>
    <dbReference type="NCBI Taxonomy" id="171404"/>
    <lineage>
        <taxon>Bacteria</taxon>
        <taxon>Bacillati</taxon>
        <taxon>Bacillota</taxon>
        <taxon>Bacilli</taxon>
        <taxon>Bacillales</taxon>
        <taxon>Paenibacillaceae</taxon>
        <taxon>Paenibacillus</taxon>
    </lineage>
</organism>
<dbReference type="GO" id="GO:0005198">
    <property type="term" value="F:structural molecule activity"/>
    <property type="evidence" value="ECO:0007669"/>
    <property type="project" value="InterPro"/>
</dbReference>
<evidence type="ECO:0000313" key="2">
    <source>
        <dbReference type="Proteomes" id="UP000245202"/>
    </source>
</evidence>
<protein>
    <submittedName>
        <fullName evidence="1">Phage tail protein</fullName>
    </submittedName>
</protein>